<gene>
    <name evidence="1" type="ORF">SCALIN_C47_0021</name>
</gene>
<sequence length="183" mass="20719">MREVIKKHVKASDVDIDRLEGLGALNFLDIDDLLVSHEGEPVDPKSIIKLSLSNGFPVFPEFERNPSDPFLHQIQSSGKKWVIITDESDEPHLILDSDGFLRSALFSIKPFQPYAYCHRPIIVKDPHIELGNVILQLRVKPKTAEDDVIDHDVILVWSDEKRVITGADILGRLLRGIVIQSRK</sequence>
<dbReference type="Proteomes" id="UP000218542">
    <property type="component" value="Unassembled WGS sequence"/>
</dbReference>
<reference evidence="2" key="1">
    <citation type="journal article" date="2017" name="Environ. Microbiol. Rep.">
        <title>Genetic Diversity of Marine Anaerobic Ammonium-Oxidizing Bacteria as Revealed by Genomic and Proteomic Analyses of 'Candidatus Scalindua japonica'.</title>
        <authorList>
            <person name="Oshiki M."/>
            <person name="Mizuto K."/>
            <person name="Kimura Z."/>
            <person name="Kindaichi T."/>
            <person name="Satoh H."/>
            <person name="Okabe S."/>
        </authorList>
    </citation>
    <scope>NUCLEOTIDE SEQUENCE [LARGE SCALE GENOMIC DNA]</scope>
    <source>
        <strain evidence="2">husup-a2</strain>
    </source>
</reference>
<evidence type="ECO:0000313" key="2">
    <source>
        <dbReference type="Proteomes" id="UP000218542"/>
    </source>
</evidence>
<evidence type="ECO:0000313" key="1">
    <source>
        <dbReference type="EMBL" id="GAX63050.1"/>
    </source>
</evidence>
<name>A0A286U4I2_9BACT</name>
<comment type="caution">
    <text evidence="1">The sequence shown here is derived from an EMBL/GenBank/DDBJ whole genome shotgun (WGS) entry which is preliminary data.</text>
</comment>
<protein>
    <submittedName>
        <fullName evidence="1">Hemolysin and related protein</fullName>
    </submittedName>
</protein>
<proteinExistence type="predicted"/>
<organism evidence="1 2">
    <name type="scientific">Candidatus Scalindua japonica</name>
    <dbReference type="NCBI Taxonomy" id="1284222"/>
    <lineage>
        <taxon>Bacteria</taxon>
        <taxon>Pseudomonadati</taxon>
        <taxon>Planctomycetota</taxon>
        <taxon>Candidatus Brocadiia</taxon>
        <taxon>Candidatus Brocadiales</taxon>
        <taxon>Candidatus Scalinduaceae</taxon>
        <taxon>Candidatus Scalindua</taxon>
    </lineage>
</organism>
<dbReference type="AlphaFoldDB" id="A0A286U4I2"/>
<accession>A0A286U4I2</accession>
<dbReference type="EMBL" id="BAOS01000047">
    <property type="protein sequence ID" value="GAX63050.1"/>
    <property type="molecule type" value="Genomic_DNA"/>
</dbReference>
<keyword evidence="2" id="KW-1185">Reference proteome</keyword>